<feature type="transmembrane region" description="Helical" evidence="12">
    <location>
        <begin position="12"/>
        <end position="36"/>
    </location>
</feature>
<comment type="subcellular location">
    <subcellularLocation>
        <location evidence="2">Cell membrane</location>
        <topology evidence="2">Multi-pass membrane protein</topology>
    </subcellularLocation>
</comment>
<dbReference type="PROSITE" id="PS50109">
    <property type="entry name" value="HIS_KIN"/>
    <property type="match status" value="1"/>
</dbReference>
<dbReference type="SMART" id="SM00304">
    <property type="entry name" value="HAMP"/>
    <property type="match status" value="1"/>
</dbReference>
<evidence type="ECO:0000259" key="13">
    <source>
        <dbReference type="PROSITE" id="PS50109"/>
    </source>
</evidence>
<evidence type="ECO:0000256" key="2">
    <source>
        <dbReference type="ARBA" id="ARBA00004651"/>
    </source>
</evidence>
<evidence type="ECO:0000256" key="11">
    <source>
        <dbReference type="ARBA" id="ARBA00023136"/>
    </source>
</evidence>
<evidence type="ECO:0000256" key="5">
    <source>
        <dbReference type="ARBA" id="ARBA00022553"/>
    </source>
</evidence>
<dbReference type="RefSeq" id="WP_190860810.1">
    <property type="nucleotide sequence ID" value="NZ_JACXIY010000013.1"/>
</dbReference>
<keyword evidence="7" id="KW-0547">Nucleotide-binding</keyword>
<name>A0A927CNW5_9BACL</name>
<keyword evidence="12" id="KW-1133">Transmembrane helix</keyword>
<dbReference type="PANTHER" id="PTHR34220:SF7">
    <property type="entry name" value="SENSOR HISTIDINE KINASE YPDA"/>
    <property type="match status" value="1"/>
</dbReference>
<evidence type="ECO:0000256" key="1">
    <source>
        <dbReference type="ARBA" id="ARBA00000085"/>
    </source>
</evidence>
<evidence type="ECO:0000313" key="16">
    <source>
        <dbReference type="Proteomes" id="UP000632125"/>
    </source>
</evidence>
<dbReference type="Pfam" id="PF06580">
    <property type="entry name" value="His_kinase"/>
    <property type="match status" value="1"/>
</dbReference>
<sequence length="570" mass="65669">MNRIRIRSLKHKIILAFLVISAALITLQMGVFQHWIDSIMLRQTEAYFQETVRQIGKRVDLQYRQIDENAKVIHNNQVIKNYLKDLKSHRINYQIAKYQIARQIVRLPDLEMIDNIYIFPVGYAPMNLFYTKAVFETDEQTKRMLSADPANRPEGVVWTVQAESRQISMMTLMYDGDDPLGVLRVDLNDNFHDQLNDVKLGESGSVYLVNRETVLFAKDRRLVNRDASALERLSGTRVDYALDYQGWKLIGIVPNTEITKGVNQVNRIMLLMEMLVLVLIFIFARVILRLILVPLKKIMKGMESIQQGKLNVIVEDVGNDEFSVITRHFNYMVEKVNGLIKTVYNQQLSYRKAEIVNLQAKLNPHFLYNTLNMIYWMSVVKDEEEIGDAILSLSNILRYSISHSNEFVTVAEDMEQLDNYLKIQGMRFENKLHYEFDIDKDMADMRIPKLLLQPLVENSIKYAFQEMSRDGAITIRGFMEEDDLVFEVADNGVGMTSEQVASLLAPSMDKGREGGLGIHLVRQRIKYGFGEEDGITIASAIGKGTSIIVKLRKKPEPLQEEPWRTDVLEA</sequence>
<dbReference type="InterPro" id="IPR005467">
    <property type="entry name" value="His_kinase_dom"/>
</dbReference>
<evidence type="ECO:0000256" key="8">
    <source>
        <dbReference type="ARBA" id="ARBA00022777"/>
    </source>
</evidence>
<dbReference type="Pfam" id="PF00672">
    <property type="entry name" value="HAMP"/>
    <property type="match status" value="1"/>
</dbReference>
<keyword evidence="10" id="KW-0902">Two-component regulatory system</keyword>
<dbReference type="CDD" id="cd06225">
    <property type="entry name" value="HAMP"/>
    <property type="match status" value="1"/>
</dbReference>
<dbReference type="SUPFAM" id="SSF55874">
    <property type="entry name" value="ATPase domain of HSP90 chaperone/DNA topoisomerase II/histidine kinase"/>
    <property type="match status" value="1"/>
</dbReference>
<comment type="caution">
    <text evidence="15">The sequence shown here is derived from an EMBL/GenBank/DDBJ whole genome shotgun (WGS) entry which is preliminary data.</text>
</comment>
<evidence type="ECO:0000256" key="9">
    <source>
        <dbReference type="ARBA" id="ARBA00022840"/>
    </source>
</evidence>
<dbReference type="InterPro" id="IPR010559">
    <property type="entry name" value="Sig_transdc_His_kin_internal"/>
</dbReference>
<dbReference type="InterPro" id="IPR050640">
    <property type="entry name" value="Bact_2-comp_sensor_kinase"/>
</dbReference>
<keyword evidence="16" id="KW-1185">Reference proteome</keyword>
<comment type="catalytic activity">
    <reaction evidence="1">
        <text>ATP + protein L-histidine = ADP + protein N-phospho-L-histidine.</text>
        <dbReference type="EC" id="2.7.13.3"/>
    </reaction>
</comment>
<dbReference type="SUPFAM" id="SSF158472">
    <property type="entry name" value="HAMP domain-like"/>
    <property type="match status" value="1"/>
</dbReference>
<feature type="domain" description="HAMP" evidence="14">
    <location>
        <begin position="289"/>
        <end position="341"/>
    </location>
</feature>
<dbReference type="InterPro" id="IPR003660">
    <property type="entry name" value="HAMP_dom"/>
</dbReference>
<protein>
    <recommendedName>
        <fullName evidence="3">histidine kinase</fullName>
        <ecNumber evidence="3">2.7.13.3</ecNumber>
    </recommendedName>
</protein>
<feature type="domain" description="Histidine kinase" evidence="13">
    <location>
        <begin position="451"/>
        <end position="555"/>
    </location>
</feature>
<dbReference type="SMART" id="SM00387">
    <property type="entry name" value="HATPase_c"/>
    <property type="match status" value="1"/>
</dbReference>
<evidence type="ECO:0000256" key="12">
    <source>
        <dbReference type="SAM" id="Phobius"/>
    </source>
</evidence>
<dbReference type="InterPro" id="IPR003594">
    <property type="entry name" value="HATPase_dom"/>
</dbReference>
<dbReference type="Gene3D" id="3.30.565.10">
    <property type="entry name" value="Histidine kinase-like ATPase, C-terminal domain"/>
    <property type="match status" value="1"/>
</dbReference>
<accession>A0A927CNW5</accession>
<gene>
    <name evidence="15" type="ORF">IDH41_10630</name>
</gene>
<dbReference type="Gene3D" id="6.10.340.10">
    <property type="match status" value="1"/>
</dbReference>
<reference evidence="15" key="1">
    <citation type="submission" date="2020-09" db="EMBL/GenBank/DDBJ databases">
        <title>A novel bacterium of genus Paenibacillus, isolated from South China Sea.</title>
        <authorList>
            <person name="Huang H."/>
            <person name="Mo K."/>
            <person name="Hu Y."/>
        </authorList>
    </citation>
    <scope>NUCLEOTIDE SEQUENCE</scope>
    <source>
        <strain evidence="15">IB182493</strain>
    </source>
</reference>
<dbReference type="AlphaFoldDB" id="A0A927CNW5"/>
<dbReference type="Pfam" id="PF02518">
    <property type="entry name" value="HATPase_c"/>
    <property type="match status" value="1"/>
</dbReference>
<keyword evidence="11 12" id="KW-0472">Membrane</keyword>
<keyword evidence="6" id="KW-0808">Transferase</keyword>
<keyword evidence="9" id="KW-0067">ATP-binding</keyword>
<evidence type="ECO:0000256" key="7">
    <source>
        <dbReference type="ARBA" id="ARBA00022741"/>
    </source>
</evidence>
<feature type="transmembrane region" description="Helical" evidence="12">
    <location>
        <begin position="268"/>
        <end position="292"/>
    </location>
</feature>
<evidence type="ECO:0000256" key="3">
    <source>
        <dbReference type="ARBA" id="ARBA00012438"/>
    </source>
</evidence>
<dbReference type="GO" id="GO:0005524">
    <property type="term" value="F:ATP binding"/>
    <property type="evidence" value="ECO:0007669"/>
    <property type="project" value="UniProtKB-KW"/>
</dbReference>
<dbReference type="GO" id="GO:0005886">
    <property type="term" value="C:plasma membrane"/>
    <property type="evidence" value="ECO:0007669"/>
    <property type="project" value="UniProtKB-SubCell"/>
</dbReference>
<keyword evidence="12" id="KW-0812">Transmembrane</keyword>
<dbReference type="InterPro" id="IPR036890">
    <property type="entry name" value="HATPase_C_sf"/>
</dbReference>
<evidence type="ECO:0000313" key="15">
    <source>
        <dbReference type="EMBL" id="MBD2869035.1"/>
    </source>
</evidence>
<dbReference type="PROSITE" id="PS50885">
    <property type="entry name" value="HAMP"/>
    <property type="match status" value="1"/>
</dbReference>
<evidence type="ECO:0000256" key="6">
    <source>
        <dbReference type="ARBA" id="ARBA00022679"/>
    </source>
</evidence>
<organism evidence="15 16">
    <name type="scientific">Paenibacillus arenilitoris</name>
    <dbReference type="NCBI Taxonomy" id="2772299"/>
    <lineage>
        <taxon>Bacteria</taxon>
        <taxon>Bacillati</taxon>
        <taxon>Bacillota</taxon>
        <taxon>Bacilli</taxon>
        <taxon>Bacillales</taxon>
        <taxon>Paenibacillaceae</taxon>
        <taxon>Paenibacillus</taxon>
    </lineage>
</organism>
<keyword evidence="4" id="KW-1003">Cell membrane</keyword>
<evidence type="ECO:0000256" key="10">
    <source>
        <dbReference type="ARBA" id="ARBA00023012"/>
    </source>
</evidence>
<dbReference type="PANTHER" id="PTHR34220">
    <property type="entry name" value="SENSOR HISTIDINE KINASE YPDA"/>
    <property type="match status" value="1"/>
</dbReference>
<keyword evidence="8 15" id="KW-0418">Kinase</keyword>
<dbReference type="GO" id="GO:0000155">
    <property type="term" value="F:phosphorelay sensor kinase activity"/>
    <property type="evidence" value="ECO:0007669"/>
    <property type="project" value="InterPro"/>
</dbReference>
<dbReference type="EMBL" id="JACXIY010000013">
    <property type="protein sequence ID" value="MBD2869035.1"/>
    <property type="molecule type" value="Genomic_DNA"/>
</dbReference>
<evidence type="ECO:0000256" key="4">
    <source>
        <dbReference type="ARBA" id="ARBA00022475"/>
    </source>
</evidence>
<proteinExistence type="predicted"/>
<dbReference type="EC" id="2.7.13.3" evidence="3"/>
<dbReference type="Proteomes" id="UP000632125">
    <property type="component" value="Unassembled WGS sequence"/>
</dbReference>
<keyword evidence="5" id="KW-0597">Phosphoprotein</keyword>
<evidence type="ECO:0000259" key="14">
    <source>
        <dbReference type="PROSITE" id="PS50885"/>
    </source>
</evidence>